<evidence type="ECO:0000313" key="4">
    <source>
        <dbReference type="EMBL" id="SPD05421.1"/>
    </source>
</evidence>
<dbReference type="InterPro" id="IPR043502">
    <property type="entry name" value="DNA/RNA_pol_sf"/>
</dbReference>
<accession>A0A2N9H1B0</accession>
<dbReference type="SUPFAM" id="SSF56672">
    <property type="entry name" value="DNA/RNA polymerases"/>
    <property type="match status" value="1"/>
</dbReference>
<name>A0A2N9H1B0_FAGSY</name>
<dbReference type="Pfam" id="PF25597">
    <property type="entry name" value="SH3_retrovirus"/>
    <property type="match status" value="1"/>
</dbReference>
<feature type="compositionally biased region" description="Gly residues" evidence="1">
    <location>
        <begin position="67"/>
        <end position="80"/>
    </location>
</feature>
<feature type="domain" description="Retroviral polymerase SH3-like" evidence="3">
    <location>
        <begin position="208"/>
        <end position="245"/>
    </location>
</feature>
<dbReference type="Pfam" id="PF07727">
    <property type="entry name" value="RVT_2"/>
    <property type="match status" value="1"/>
</dbReference>
<dbReference type="EMBL" id="OIVN01002660">
    <property type="protein sequence ID" value="SPD05421.1"/>
    <property type="molecule type" value="Genomic_DNA"/>
</dbReference>
<dbReference type="InterPro" id="IPR057670">
    <property type="entry name" value="SH3_retrovirus"/>
</dbReference>
<feature type="compositionally biased region" description="Polar residues" evidence="1">
    <location>
        <begin position="314"/>
        <end position="333"/>
    </location>
</feature>
<dbReference type="PANTHER" id="PTHR11439:SF455">
    <property type="entry name" value="RLK (RECEPTOR-LIKE PROTEIN KINASE) 8, PUTATIVE-RELATED"/>
    <property type="match status" value="1"/>
</dbReference>
<dbReference type="InterPro" id="IPR013103">
    <property type="entry name" value="RVT_2"/>
</dbReference>
<feature type="compositionally biased region" description="Low complexity" evidence="1">
    <location>
        <begin position="57"/>
        <end position="66"/>
    </location>
</feature>
<sequence>MSGLGSEYDPMVASIQTHSRPYNLDDLYGLFLSHELRIAQNQPTVDLSHASANYATNSSSHRSNNNGGRGGGRNNYGSGRGSFSNSQRNPRGRGRGRNTSNRPVCQVCHKPGHAALTCYHSPHAASDLNWYFDSGATHHLTNDLANLNVHAEEYTSSESIRDLDSGKLLVQGASKDGLYPFPASSNKNSPRFALLGERASLQHWHSRLGYSSLHKGYKCFHIPSSRMYTSCDVIFLESQFPLKNSTIPHTESLSILGSPLGLQPIFMQPNIRSVPAAHSSAPLIPISPLEPVHTHLASTLPQQPLQAHAHETPLNSPITAHNTNPPSSPVTAHNSNSLPSSLSPSSSETAAPLLPANRSSPSSPTHNQPQNPTHPMTTRSKNHITQPKNFTDGTIRYPIPKALLAEAQPNPNTVEPTCFTIANKNPHWRHAMNLEFDALMKNGTWVLTSPSPSQNLIGCKWVYRIKRHADGSIERYKARLVAKGFHQQPGIDYGETFSPVIKPTTVRTVLSIALSAGWSIRQIDIQNAFLHGNLSEEVFMHQPPGYSHPSFPNHVCKLKKALYGLKQAPRAWFSRLSTRLVELGFHGSLSDTSLFIYKSSIYTMFILTYVDDIIITSSSSSAIDNLLSSLQTDFAVKDLGSLHYFLGIEVIRNTAGILLSQKRPFPDQTLFRSTIGALQYLSLTRPDIAFTVNKLSQFMHKPTLLHWQSVKRLLRYLKHTLTYGLQIFKSSCLDLQAFSDADWAGNKDDRRSTGSFCVFLGKNLISWSCRNPYYMNLAYPSGLLLYFGVTTLVQPIYPPIRQDQLADLLTKPISSSRFALLRTKLNVLPYTVGLEGGVLKIKLKN</sequence>
<gene>
    <name evidence="4" type="ORF">FSB_LOCUS33303</name>
</gene>
<evidence type="ECO:0000259" key="2">
    <source>
        <dbReference type="Pfam" id="PF07727"/>
    </source>
</evidence>
<feature type="compositionally biased region" description="Low complexity" evidence="1">
    <location>
        <begin position="334"/>
        <end position="347"/>
    </location>
</feature>
<feature type="domain" description="Reverse transcriptase Ty1/copia-type" evidence="2">
    <location>
        <begin position="443"/>
        <end position="662"/>
    </location>
</feature>
<organism evidence="4">
    <name type="scientific">Fagus sylvatica</name>
    <name type="common">Beechnut</name>
    <dbReference type="NCBI Taxonomy" id="28930"/>
    <lineage>
        <taxon>Eukaryota</taxon>
        <taxon>Viridiplantae</taxon>
        <taxon>Streptophyta</taxon>
        <taxon>Embryophyta</taxon>
        <taxon>Tracheophyta</taxon>
        <taxon>Spermatophyta</taxon>
        <taxon>Magnoliopsida</taxon>
        <taxon>eudicotyledons</taxon>
        <taxon>Gunneridae</taxon>
        <taxon>Pentapetalae</taxon>
        <taxon>rosids</taxon>
        <taxon>fabids</taxon>
        <taxon>Fagales</taxon>
        <taxon>Fagaceae</taxon>
        <taxon>Fagus</taxon>
    </lineage>
</organism>
<protein>
    <submittedName>
        <fullName evidence="4">Uncharacterized protein</fullName>
    </submittedName>
</protein>
<reference evidence="4" key="1">
    <citation type="submission" date="2018-02" db="EMBL/GenBank/DDBJ databases">
        <authorList>
            <person name="Cohen D.B."/>
            <person name="Kent A.D."/>
        </authorList>
    </citation>
    <scope>NUCLEOTIDE SEQUENCE</scope>
</reference>
<evidence type="ECO:0000256" key="1">
    <source>
        <dbReference type="SAM" id="MobiDB-lite"/>
    </source>
</evidence>
<feature type="region of interest" description="Disordered" evidence="1">
    <location>
        <begin position="54"/>
        <end position="104"/>
    </location>
</feature>
<feature type="region of interest" description="Disordered" evidence="1">
    <location>
        <begin position="314"/>
        <end position="393"/>
    </location>
</feature>
<proteinExistence type="predicted"/>
<dbReference type="PANTHER" id="PTHR11439">
    <property type="entry name" value="GAG-POL-RELATED RETROTRANSPOSON"/>
    <property type="match status" value="1"/>
</dbReference>
<feature type="compositionally biased region" description="Polar residues" evidence="1">
    <location>
        <begin position="357"/>
        <end position="392"/>
    </location>
</feature>
<dbReference type="AlphaFoldDB" id="A0A2N9H1B0"/>
<evidence type="ECO:0000259" key="3">
    <source>
        <dbReference type="Pfam" id="PF25597"/>
    </source>
</evidence>